<dbReference type="NCBIfam" id="TIGR01444">
    <property type="entry name" value="fkbM_fam"/>
    <property type="match status" value="1"/>
</dbReference>
<dbReference type="InterPro" id="IPR052514">
    <property type="entry name" value="SAM-dependent_MTase"/>
</dbReference>
<dbReference type="GO" id="GO:0032259">
    <property type="term" value="P:methylation"/>
    <property type="evidence" value="ECO:0007669"/>
    <property type="project" value="UniProtKB-KW"/>
</dbReference>
<dbReference type="SUPFAM" id="SSF53335">
    <property type="entry name" value="S-adenosyl-L-methionine-dependent methyltransferases"/>
    <property type="match status" value="2"/>
</dbReference>
<protein>
    <submittedName>
        <fullName evidence="2">FkbM family methyltransferase</fullName>
    </submittedName>
</protein>
<organism evidence="2 3">
    <name type="scientific">Shimia isoporae</name>
    <dbReference type="NCBI Taxonomy" id="647720"/>
    <lineage>
        <taxon>Bacteria</taxon>
        <taxon>Pseudomonadati</taxon>
        <taxon>Pseudomonadota</taxon>
        <taxon>Alphaproteobacteria</taxon>
        <taxon>Rhodobacterales</taxon>
        <taxon>Roseobacteraceae</taxon>
    </lineage>
</organism>
<keyword evidence="2" id="KW-0808">Transferase</keyword>
<dbReference type="AlphaFoldDB" id="A0A4R1N4G8"/>
<name>A0A4R1N4G8_9RHOB</name>
<dbReference type="InterPro" id="IPR029063">
    <property type="entry name" value="SAM-dependent_MTases_sf"/>
</dbReference>
<feature type="domain" description="Methyltransferase FkbM" evidence="1">
    <location>
        <begin position="40"/>
        <end position="211"/>
    </location>
</feature>
<dbReference type="GO" id="GO:0008168">
    <property type="term" value="F:methyltransferase activity"/>
    <property type="evidence" value="ECO:0007669"/>
    <property type="project" value="UniProtKB-KW"/>
</dbReference>
<comment type="caution">
    <text evidence="2">The sequence shown here is derived from an EMBL/GenBank/DDBJ whole genome shotgun (WGS) entry which is preliminary data.</text>
</comment>
<sequence length="503" mass="56511">MNEINTKFATFTPAEKLHCFEFFQEWIAERIVRSGDAVIDVGANVGGHTWTFLQLVGESGCVVAIEPNPGLNANLQKWCEIHPNLMLLDVALSNQDGELDFNIPAGDQGYGSLWTRPTHDVEFASTVKVPVTTLDCAFPTMGLESIRLMKVDIEGSELRFLEGAQDTLRRLRPWITIEVDWGFSPDSVGATDTETANWNRLSDVVRRAGYRVFTLLGEELSAPDNRHHVILLAPQEADAGAFLAEEAGDMLDAYRLLDGSWKLGAKFEAQSPFHGRLARAMMLSTPEEAGSVYERERFDRYVADMPLLQSWDGGETWNSGSFTADYLRQVHDFIRRDVGTGASILETGAGNSTIAFLHLYPNRVVSICPEPSLFDRIEDYCRNQKISLGPAEFIDGFSEWELPKLANFGATNPLFDFALIDGHHGWPNVFVDFFYVNYLLKERGCVMIGNVQLNSIAELMRLLDQQPSFERVLDIGKSVVYRRIDNERSLPDWAHQPYIAENS</sequence>
<dbReference type="InterPro" id="IPR006342">
    <property type="entry name" value="FkbM_mtfrase"/>
</dbReference>
<evidence type="ECO:0000259" key="1">
    <source>
        <dbReference type="Pfam" id="PF05050"/>
    </source>
</evidence>
<keyword evidence="3" id="KW-1185">Reference proteome</keyword>
<dbReference type="Pfam" id="PF05050">
    <property type="entry name" value="Methyltransf_21"/>
    <property type="match status" value="1"/>
</dbReference>
<accession>A0A4R1N4G8</accession>
<dbReference type="EMBL" id="SMGR01000003">
    <property type="protein sequence ID" value="TCL00605.1"/>
    <property type="molecule type" value="Genomic_DNA"/>
</dbReference>
<keyword evidence="2" id="KW-0489">Methyltransferase</keyword>
<dbReference type="PANTHER" id="PTHR34203:SF15">
    <property type="entry name" value="SLL1173 PROTEIN"/>
    <property type="match status" value="1"/>
</dbReference>
<gene>
    <name evidence="2" type="ORF">BXY66_3250</name>
</gene>
<proteinExistence type="predicted"/>
<dbReference type="Proteomes" id="UP000295673">
    <property type="component" value="Unassembled WGS sequence"/>
</dbReference>
<dbReference type="PANTHER" id="PTHR34203">
    <property type="entry name" value="METHYLTRANSFERASE, FKBM FAMILY PROTEIN"/>
    <property type="match status" value="1"/>
</dbReference>
<evidence type="ECO:0000313" key="3">
    <source>
        <dbReference type="Proteomes" id="UP000295673"/>
    </source>
</evidence>
<evidence type="ECO:0000313" key="2">
    <source>
        <dbReference type="EMBL" id="TCL00605.1"/>
    </source>
</evidence>
<dbReference type="Gene3D" id="3.40.50.150">
    <property type="entry name" value="Vaccinia Virus protein VP39"/>
    <property type="match status" value="2"/>
</dbReference>
<reference evidence="2 3" key="1">
    <citation type="submission" date="2019-03" db="EMBL/GenBank/DDBJ databases">
        <title>Genomic Encyclopedia of Archaeal and Bacterial Type Strains, Phase II (KMG-II): from individual species to whole genera.</title>
        <authorList>
            <person name="Goeker M."/>
        </authorList>
    </citation>
    <scope>NUCLEOTIDE SEQUENCE [LARGE SCALE GENOMIC DNA]</scope>
    <source>
        <strain evidence="2 3">DSM 26433</strain>
    </source>
</reference>